<dbReference type="PANTHER" id="PTHR33199:SF8">
    <property type="entry name" value="MACPF DOMAIN-CONTAINING PROTEIN NSL1"/>
    <property type="match status" value="1"/>
</dbReference>
<keyword evidence="1" id="KW-0472">Membrane</keyword>
<dbReference type="GO" id="GO:2000031">
    <property type="term" value="P:regulation of salicylic acid mediated signaling pathway"/>
    <property type="evidence" value="ECO:0007669"/>
    <property type="project" value="InterPro"/>
</dbReference>
<feature type="transmembrane region" description="Helical" evidence="1">
    <location>
        <begin position="30"/>
        <end position="49"/>
    </location>
</feature>
<evidence type="ECO:0000256" key="1">
    <source>
        <dbReference type="SAM" id="Phobius"/>
    </source>
</evidence>
<keyword evidence="1" id="KW-0812">Transmembrane</keyword>
<dbReference type="AlphaFoldDB" id="A0A396H873"/>
<protein>
    <recommendedName>
        <fullName evidence="4">Transmembrane protein</fullName>
    </recommendedName>
</protein>
<dbReference type="Proteomes" id="UP000265566">
    <property type="component" value="Chromosome 7"/>
</dbReference>
<dbReference type="PANTHER" id="PTHR33199">
    <property type="entry name" value="MACPF DOMAIN-CONTAINING PROTEIN CAD1"/>
    <property type="match status" value="1"/>
</dbReference>
<gene>
    <name evidence="2" type="ORF">MtrunA17_Chr7g0274871</name>
</gene>
<comment type="caution">
    <text evidence="2">The sequence shown here is derived from an EMBL/GenBank/DDBJ whole genome shotgun (WGS) entry which is preliminary data.</text>
</comment>
<dbReference type="GO" id="GO:0012501">
    <property type="term" value="P:programmed cell death"/>
    <property type="evidence" value="ECO:0007669"/>
    <property type="project" value="InterPro"/>
</dbReference>
<dbReference type="InterPro" id="IPR044663">
    <property type="entry name" value="CAD1/NSL1-like"/>
</dbReference>
<evidence type="ECO:0000313" key="3">
    <source>
        <dbReference type="Proteomes" id="UP000265566"/>
    </source>
</evidence>
<proteinExistence type="predicted"/>
<dbReference type="EMBL" id="PSQE01000007">
    <property type="protein sequence ID" value="RHN49469.1"/>
    <property type="molecule type" value="Genomic_DNA"/>
</dbReference>
<reference evidence="3" key="1">
    <citation type="journal article" date="2018" name="Nat. Plants">
        <title>Whole-genome landscape of Medicago truncatula symbiotic genes.</title>
        <authorList>
            <person name="Pecrix Y."/>
            <person name="Staton S.E."/>
            <person name="Sallet E."/>
            <person name="Lelandais-Briere C."/>
            <person name="Moreau S."/>
            <person name="Carrere S."/>
            <person name="Blein T."/>
            <person name="Jardinaud M.F."/>
            <person name="Latrasse D."/>
            <person name="Zouine M."/>
            <person name="Zahm M."/>
            <person name="Kreplak J."/>
            <person name="Mayjonade B."/>
            <person name="Satge C."/>
            <person name="Perez M."/>
            <person name="Cauet S."/>
            <person name="Marande W."/>
            <person name="Chantry-Darmon C."/>
            <person name="Lopez-Roques C."/>
            <person name="Bouchez O."/>
            <person name="Berard A."/>
            <person name="Debelle F."/>
            <person name="Munos S."/>
            <person name="Bendahmane A."/>
            <person name="Berges H."/>
            <person name="Niebel A."/>
            <person name="Buitink J."/>
            <person name="Frugier F."/>
            <person name="Benhamed M."/>
            <person name="Crespi M."/>
            <person name="Gouzy J."/>
            <person name="Gamas P."/>
        </authorList>
    </citation>
    <scope>NUCLEOTIDE SEQUENCE [LARGE SCALE GENOMIC DNA]</scope>
    <source>
        <strain evidence="3">cv. Jemalong A17</strain>
    </source>
</reference>
<feature type="transmembrane region" description="Helical" evidence="1">
    <location>
        <begin position="61"/>
        <end position="85"/>
    </location>
</feature>
<name>A0A396H873_MEDTR</name>
<evidence type="ECO:0000313" key="2">
    <source>
        <dbReference type="EMBL" id="RHN49469.1"/>
    </source>
</evidence>
<organism evidence="2 3">
    <name type="scientific">Medicago truncatula</name>
    <name type="common">Barrel medic</name>
    <name type="synonym">Medicago tribuloides</name>
    <dbReference type="NCBI Taxonomy" id="3880"/>
    <lineage>
        <taxon>Eukaryota</taxon>
        <taxon>Viridiplantae</taxon>
        <taxon>Streptophyta</taxon>
        <taxon>Embryophyta</taxon>
        <taxon>Tracheophyta</taxon>
        <taxon>Spermatophyta</taxon>
        <taxon>Magnoliopsida</taxon>
        <taxon>eudicotyledons</taxon>
        <taxon>Gunneridae</taxon>
        <taxon>Pentapetalae</taxon>
        <taxon>rosids</taxon>
        <taxon>fabids</taxon>
        <taxon>Fabales</taxon>
        <taxon>Fabaceae</taxon>
        <taxon>Papilionoideae</taxon>
        <taxon>50 kb inversion clade</taxon>
        <taxon>NPAAA clade</taxon>
        <taxon>Hologalegina</taxon>
        <taxon>IRL clade</taxon>
        <taxon>Trifolieae</taxon>
        <taxon>Medicago</taxon>
    </lineage>
</organism>
<keyword evidence="1" id="KW-1133">Transmembrane helix</keyword>
<accession>A0A396H873</accession>
<dbReference type="GO" id="GO:0006952">
    <property type="term" value="P:defense response"/>
    <property type="evidence" value="ECO:0007669"/>
    <property type="project" value="InterPro"/>
</dbReference>
<dbReference type="Gramene" id="rna44306">
    <property type="protein sequence ID" value="RHN49469.1"/>
    <property type="gene ID" value="gene44306"/>
</dbReference>
<evidence type="ECO:0008006" key="4">
    <source>
        <dbReference type="Google" id="ProtNLM"/>
    </source>
</evidence>
<sequence>MFLCIYYCAYSTCLFEKFVVVNLAYYDRKMSIYIILVVDLSIAMFLIIVKPLRPKHYNCWCYLLCSLFFIVLASLQHLFFFLVVLCGQTPEEFNLHSCNIFCGLSNGFNVNNTNSYGNAWLDPQLAAEKAVSEIGQGYNLCNDIRFSACKPRLIHIDNSSSNTRDLVFPSGVVVPNVPLSIKSDKGDCTRFRSDVLTFNQTIIFVALSGKIPSGQFNSMFDMKKCWSRDAASTKSLAFDGWFITLYTVELDRTNTTLSETEKRRALFVEPRCSCRVH</sequence>